<dbReference type="Proteomes" id="UP001306119">
    <property type="component" value="Unassembled WGS sequence"/>
</dbReference>
<protein>
    <submittedName>
        <fullName evidence="1">Uncharacterized protein</fullName>
    </submittedName>
</protein>
<dbReference type="RefSeq" id="WP_327775257.1">
    <property type="nucleotide sequence ID" value="NZ_JAYXUG010000013.1"/>
</dbReference>
<keyword evidence="2" id="KW-1185">Reference proteome</keyword>
<accession>A0ABU6L8Q8</accession>
<evidence type="ECO:0000313" key="1">
    <source>
        <dbReference type="EMBL" id="MEC6832956.1"/>
    </source>
</evidence>
<gene>
    <name evidence="1" type="ORF">VXS06_14410</name>
</gene>
<proteinExistence type="predicted"/>
<organism evidence="1 2">
    <name type="scientific">Photobacterium toruni</name>
    <dbReference type="NCBI Taxonomy" id="1935446"/>
    <lineage>
        <taxon>Bacteria</taxon>
        <taxon>Pseudomonadati</taxon>
        <taxon>Pseudomonadota</taxon>
        <taxon>Gammaproteobacteria</taxon>
        <taxon>Vibrionales</taxon>
        <taxon>Vibrionaceae</taxon>
        <taxon>Photobacterium</taxon>
    </lineage>
</organism>
<sequence length="207" mass="22756">MICGVPSDDGISDKLKVHITFQDDGEQSQDVSVVGYLVEGSTVSLSNSYIEPFSGDTLDGINEKLQKTMAMTKASTDVTFNTVLNSVSVYEGTNPITFSLVLYFHAYTDAKKEVMEPIRQLLRAASPELNNVVPIPTSSGDDWGRVPKVAMFDIGRKIKVPMAIDDVQYELDAPKTNDGDFAFNTITLSCTMKQVMQRSSINQHFIG</sequence>
<evidence type="ECO:0000313" key="2">
    <source>
        <dbReference type="Proteomes" id="UP001306119"/>
    </source>
</evidence>
<dbReference type="EMBL" id="JAYXUG010000013">
    <property type="protein sequence ID" value="MEC6832956.1"/>
    <property type="molecule type" value="Genomic_DNA"/>
</dbReference>
<comment type="caution">
    <text evidence="1">The sequence shown here is derived from an EMBL/GenBank/DDBJ whole genome shotgun (WGS) entry which is preliminary data.</text>
</comment>
<reference evidence="1 2" key="1">
    <citation type="submission" date="2024-01" db="EMBL/GenBank/DDBJ databases">
        <title>Active colonisers of the gastrointestinal tract of Atlantic salmon farmed in a warm water region.</title>
        <authorList>
            <person name="Bowman J.P."/>
        </authorList>
    </citation>
    <scope>NUCLEOTIDE SEQUENCE [LARGE SCALE GENOMIC DNA]</scope>
    <source>
        <strain evidence="1 2">S3MW1</strain>
    </source>
</reference>
<name>A0ABU6L8Q8_9GAMM</name>